<evidence type="ECO:0000256" key="1">
    <source>
        <dbReference type="SAM" id="MobiDB-lite"/>
    </source>
</evidence>
<feature type="region of interest" description="Disordered" evidence="1">
    <location>
        <begin position="1"/>
        <end position="38"/>
    </location>
</feature>
<dbReference type="RefSeq" id="WP_218102505.1">
    <property type="nucleotide sequence ID" value="NZ_CAJVCE010000028.1"/>
</dbReference>
<proteinExistence type="predicted"/>
<comment type="caution">
    <text evidence="2">The sequence shown here is derived from an EMBL/GenBank/DDBJ whole genome shotgun (WGS) entry which is preliminary data.</text>
</comment>
<dbReference type="Proteomes" id="UP000730618">
    <property type="component" value="Unassembled WGS sequence"/>
</dbReference>
<sequence length="137" mass="15206">MDFSSIGANPFSSYERQGSDESVRKAQGDQAIDPGFNNSSILQSVQSADQIKQLQLQGEKIGISEEQLIKAIEKAVKAVQGPATQLEFSFHKPTKQIMVKVLEKDTGKLIREVPPEKTLDFIASIWKQAGIFVDEKR</sequence>
<dbReference type="InterPro" id="IPR005186">
    <property type="entry name" value="FlaG"/>
</dbReference>
<evidence type="ECO:0008006" key="4">
    <source>
        <dbReference type="Google" id="ProtNLM"/>
    </source>
</evidence>
<feature type="compositionally biased region" description="Basic and acidic residues" evidence="1">
    <location>
        <begin position="17"/>
        <end position="27"/>
    </location>
</feature>
<accession>A0ABM8VS93</accession>
<dbReference type="PANTHER" id="PTHR37166:SF1">
    <property type="entry name" value="PROTEIN FLAG"/>
    <property type="match status" value="1"/>
</dbReference>
<feature type="compositionally biased region" description="Polar residues" evidence="1">
    <location>
        <begin position="1"/>
        <end position="16"/>
    </location>
</feature>
<name>A0ABM8VS93_9BACL</name>
<gene>
    <name evidence="2" type="ORF">PAECIP111802_06320</name>
</gene>
<reference evidence="2 3" key="1">
    <citation type="submission" date="2021-06" db="EMBL/GenBank/DDBJ databases">
        <authorList>
            <person name="Criscuolo A."/>
        </authorList>
    </citation>
    <scope>NUCLEOTIDE SEQUENCE [LARGE SCALE GENOMIC DNA]</scope>
    <source>
        <strain evidence="3">CIP 111802</strain>
    </source>
</reference>
<keyword evidence="3" id="KW-1185">Reference proteome</keyword>
<dbReference type="Pfam" id="PF03646">
    <property type="entry name" value="FlaG"/>
    <property type="match status" value="1"/>
</dbReference>
<evidence type="ECO:0000313" key="2">
    <source>
        <dbReference type="EMBL" id="CAG7656163.1"/>
    </source>
</evidence>
<protein>
    <recommendedName>
        <fullName evidence="4">Flagellar protein FlaG</fullName>
    </recommendedName>
</protein>
<evidence type="ECO:0000313" key="3">
    <source>
        <dbReference type="Proteomes" id="UP000730618"/>
    </source>
</evidence>
<organism evidence="2 3">
    <name type="scientific">Paenibacillus allorhizosphaerae</name>
    <dbReference type="NCBI Taxonomy" id="2849866"/>
    <lineage>
        <taxon>Bacteria</taxon>
        <taxon>Bacillati</taxon>
        <taxon>Bacillota</taxon>
        <taxon>Bacilli</taxon>
        <taxon>Bacillales</taxon>
        <taxon>Paenibacillaceae</taxon>
        <taxon>Paenibacillus</taxon>
    </lineage>
</organism>
<dbReference type="PANTHER" id="PTHR37166">
    <property type="entry name" value="PROTEIN FLAG"/>
    <property type="match status" value="1"/>
</dbReference>
<dbReference type="EMBL" id="CAJVCE010000028">
    <property type="protein sequence ID" value="CAG7656163.1"/>
    <property type="molecule type" value="Genomic_DNA"/>
</dbReference>